<sequence length="258" mass="28907">FQVRTLFVSGLPLDAKPRELYLLFRAYEGYESSLLKMTSKNGKTQSQGVRFDPDLPQTLRLEFAKSNTKVSKPKQQSPQPAATHPTLVYNPFAAPSPAVLPEGWAHHPLTAAYTHELAPAAIPHHALIHPALHAQTQRSFLQADRYGHFTDQQIWSVDRDIVELPYMGPVYEEKVKCFPGYRRLRMHNKGGSPVAFVEFEDIRSATQGLHSLQGFTLLSSERGGMRIEYAKHKMGETGHMKEEMSGQSPVPPTANGYV</sequence>
<dbReference type="InterPro" id="IPR012677">
    <property type="entry name" value="Nucleotide-bd_a/b_plait_sf"/>
</dbReference>
<evidence type="ECO:0000256" key="1">
    <source>
        <dbReference type="ARBA" id="ARBA00022884"/>
    </source>
</evidence>
<dbReference type="Proteomes" id="UP000695022">
    <property type="component" value="Unplaced"/>
</dbReference>
<reference evidence="4" key="1">
    <citation type="submission" date="2025-08" db="UniProtKB">
        <authorList>
            <consortium name="RefSeq"/>
        </authorList>
    </citation>
    <scope>IDENTIFICATION</scope>
</reference>
<feature type="region of interest" description="Disordered" evidence="2">
    <location>
        <begin position="66"/>
        <end position="87"/>
    </location>
</feature>
<evidence type="ECO:0000313" key="4">
    <source>
        <dbReference type="RefSeq" id="XP_014666811.1"/>
    </source>
</evidence>
<dbReference type="SUPFAM" id="SSF54928">
    <property type="entry name" value="RNA-binding domain, RBD"/>
    <property type="match status" value="1"/>
</dbReference>
<dbReference type="RefSeq" id="XP_014666811.1">
    <property type="nucleotide sequence ID" value="XM_014811325.1"/>
</dbReference>
<dbReference type="PANTHER" id="PTHR10501">
    <property type="entry name" value="U1 SMALL NUCLEAR RIBONUCLEOPROTEIN A/U2 SMALL NUCLEAR RIBONUCLEOPROTEIN B"/>
    <property type="match status" value="1"/>
</dbReference>
<keyword evidence="3" id="KW-1185">Reference proteome</keyword>
<feature type="compositionally biased region" description="Polar residues" evidence="2">
    <location>
        <begin position="66"/>
        <end position="80"/>
    </location>
</feature>
<proteinExistence type="predicted"/>
<feature type="region of interest" description="Disordered" evidence="2">
    <location>
        <begin position="238"/>
        <end position="258"/>
    </location>
</feature>
<organism evidence="3 4">
    <name type="scientific">Priapulus caudatus</name>
    <name type="common">Priapulid worm</name>
    <dbReference type="NCBI Taxonomy" id="37621"/>
    <lineage>
        <taxon>Eukaryota</taxon>
        <taxon>Metazoa</taxon>
        <taxon>Ecdysozoa</taxon>
        <taxon>Scalidophora</taxon>
        <taxon>Priapulida</taxon>
        <taxon>Priapulimorpha</taxon>
        <taxon>Priapulimorphida</taxon>
        <taxon>Priapulidae</taxon>
        <taxon>Priapulus</taxon>
    </lineage>
</organism>
<dbReference type="InterPro" id="IPR035979">
    <property type="entry name" value="RBD_domain_sf"/>
</dbReference>
<evidence type="ECO:0000313" key="3">
    <source>
        <dbReference type="Proteomes" id="UP000695022"/>
    </source>
</evidence>
<keyword evidence="1" id="KW-0694">RNA-binding</keyword>
<evidence type="ECO:0000256" key="2">
    <source>
        <dbReference type="SAM" id="MobiDB-lite"/>
    </source>
</evidence>
<dbReference type="Gene3D" id="3.30.70.330">
    <property type="match status" value="2"/>
</dbReference>
<dbReference type="GeneID" id="106808563"/>
<accession>A0ABM1E3P0</accession>
<protein>
    <submittedName>
        <fullName evidence="4">RNA-binding protein with multiple splicing 2-like</fullName>
    </submittedName>
</protein>
<name>A0ABM1E3P0_PRICU</name>
<feature type="non-terminal residue" evidence="4">
    <location>
        <position position="1"/>
    </location>
</feature>
<gene>
    <name evidence="4" type="primary">LOC106808563</name>
</gene>